<sequence>MRGSKEDGKAFSCRMTQAWVTEVFEGLETQHTEYKHDDGVDGSKAGYRVVRGDELHGFFQGCAESEATVIHHLRHTGTEDHAFTIEQLPRLQGYRIYQSYGGAYSLRAWLSNTTHGLFAEDTGEIIVWKQLHAEVNDELAKLSGGRASLAHLDALPDELKILRPYCEFVRDYDKAQIMANFERSWSRYGQGRVLTQAEFFDDYLVKQARLETYFRQHDHQRTPFPRDIWDTWIELHACPTSLHFLQLPHELITDLSMPGRDYRLEILDVVLPADEEAVKAACAANARLLHDALGEP</sequence>
<evidence type="ECO:0000313" key="2">
    <source>
        <dbReference type="Proteomes" id="UP000217257"/>
    </source>
</evidence>
<dbReference type="KEGG" id="cfus:CYFUS_007881"/>
<organism evidence="1 2">
    <name type="scientific">Cystobacter fuscus</name>
    <dbReference type="NCBI Taxonomy" id="43"/>
    <lineage>
        <taxon>Bacteria</taxon>
        <taxon>Pseudomonadati</taxon>
        <taxon>Myxococcota</taxon>
        <taxon>Myxococcia</taxon>
        <taxon>Myxococcales</taxon>
        <taxon>Cystobacterineae</taxon>
        <taxon>Archangiaceae</taxon>
        <taxon>Cystobacter</taxon>
    </lineage>
</organism>
<name>A0A250JFM0_9BACT</name>
<accession>A0A250JFM0</accession>
<dbReference type="EMBL" id="CP022098">
    <property type="protein sequence ID" value="ATB42403.1"/>
    <property type="molecule type" value="Genomic_DNA"/>
</dbReference>
<evidence type="ECO:0000313" key="1">
    <source>
        <dbReference type="EMBL" id="ATB42403.1"/>
    </source>
</evidence>
<dbReference type="Proteomes" id="UP000217257">
    <property type="component" value="Chromosome"/>
</dbReference>
<proteinExistence type="predicted"/>
<dbReference type="AlphaFoldDB" id="A0A250JFM0"/>
<dbReference type="RefSeq" id="WP_095989961.1">
    <property type="nucleotide sequence ID" value="NZ_CP022098.1"/>
</dbReference>
<reference evidence="1 2" key="1">
    <citation type="submission" date="2017-06" db="EMBL/GenBank/DDBJ databases">
        <title>Sequencing and comparative analysis of myxobacterial genomes.</title>
        <authorList>
            <person name="Rupp O."/>
            <person name="Goesmann A."/>
            <person name="Sogaard-Andersen L."/>
        </authorList>
    </citation>
    <scope>NUCLEOTIDE SEQUENCE [LARGE SCALE GENOMIC DNA]</scope>
    <source>
        <strain evidence="1 2">DSM 52655</strain>
    </source>
</reference>
<protein>
    <submittedName>
        <fullName evidence="1">Uncharacterized protein</fullName>
    </submittedName>
</protein>
<gene>
    <name evidence="1" type="ORF">CYFUS_007881</name>
</gene>